<dbReference type="NCBIfam" id="NF001617">
    <property type="entry name" value="PRK00407.1"/>
    <property type="match status" value="1"/>
</dbReference>
<dbReference type="Gene3D" id="3.55.10.10">
    <property type="entry name" value="Archease domain"/>
    <property type="match status" value="1"/>
</dbReference>
<reference evidence="8" key="1">
    <citation type="journal article" date="2020" name="mSystems">
        <title>Genome- and Community-Level Interaction Insights into Carbon Utilization and Element Cycling Functions of Hydrothermarchaeota in Hydrothermal Sediment.</title>
        <authorList>
            <person name="Zhou Z."/>
            <person name="Liu Y."/>
            <person name="Xu W."/>
            <person name="Pan J."/>
            <person name="Luo Z.H."/>
            <person name="Li M."/>
        </authorList>
    </citation>
    <scope>NUCLEOTIDE SEQUENCE [LARGE SCALE GENOMIC DNA]</scope>
    <source>
        <strain evidence="8">SpSt-721</strain>
    </source>
</reference>
<feature type="binding site" evidence="6">
    <location>
        <position position="150"/>
    </location>
    <ligand>
        <name>Ca(2+)</name>
        <dbReference type="ChEBI" id="CHEBI:29108"/>
    </ligand>
</feature>
<dbReference type="InterPro" id="IPR036820">
    <property type="entry name" value="Archease_dom_sf"/>
</dbReference>
<feature type="domain" description="Archease" evidence="7">
    <location>
        <begin position="9"/>
        <end position="151"/>
    </location>
</feature>
<dbReference type="HAMAP" id="MF_01222">
    <property type="entry name" value="Archease_arch"/>
    <property type="match status" value="1"/>
</dbReference>
<protein>
    <recommendedName>
        <fullName evidence="6">Protein archease</fullName>
    </recommendedName>
</protein>
<evidence type="ECO:0000256" key="4">
    <source>
        <dbReference type="ARBA" id="ARBA00022837"/>
    </source>
</evidence>
<name>A0A7J3QCL2_9CREN</name>
<dbReference type="GO" id="GO:0005509">
    <property type="term" value="F:calcium ion binding"/>
    <property type="evidence" value="ECO:0007669"/>
    <property type="project" value="UniProtKB-UniRule"/>
</dbReference>
<keyword evidence="4 6" id="KW-0106">Calcium</keyword>
<organism evidence="8">
    <name type="scientific">Ignisphaera aggregans</name>
    <dbReference type="NCBI Taxonomy" id="334771"/>
    <lineage>
        <taxon>Archaea</taxon>
        <taxon>Thermoproteota</taxon>
        <taxon>Thermoprotei</taxon>
        <taxon>Desulfurococcales</taxon>
        <taxon>Desulfurococcaceae</taxon>
        <taxon>Ignisphaera</taxon>
    </lineage>
</organism>
<dbReference type="EMBL" id="DTET01000010">
    <property type="protein sequence ID" value="HGV66235.1"/>
    <property type="molecule type" value="Genomic_DNA"/>
</dbReference>
<feature type="binding site" evidence="6">
    <location>
        <position position="17"/>
    </location>
    <ligand>
        <name>Ca(2+)</name>
        <dbReference type="ChEBI" id="CHEBI:29108"/>
    </ligand>
</feature>
<evidence type="ECO:0000313" key="8">
    <source>
        <dbReference type="EMBL" id="HGV66235.1"/>
    </source>
</evidence>
<comment type="function">
    <text evidence="5 6">Activates the tRNA-splicing ligase complex by facilitating the enzymatic turnover of catalytic subunit RtcB. Acts by promoting the guanylylation of RtcB, a key intermediate step in tRNA ligation. Can also alter the NTP specificity of RtcB such that ATP, dGTP or ITP is used efficiently.</text>
</comment>
<comment type="similarity">
    <text evidence="1 6">Belongs to the archease family.</text>
</comment>
<dbReference type="InterPro" id="IPR002804">
    <property type="entry name" value="Archease"/>
</dbReference>
<dbReference type="InterPro" id="IPR022952">
    <property type="entry name" value="Archease_arc"/>
</dbReference>
<accession>A0A7J3QCL2</accession>
<keyword evidence="2 6" id="KW-0819">tRNA processing</keyword>
<dbReference type="AlphaFoldDB" id="A0A7J3QCL2"/>
<gene>
    <name evidence="8" type="ORF">ENV02_00260</name>
</gene>
<evidence type="ECO:0000256" key="2">
    <source>
        <dbReference type="ARBA" id="ARBA00022694"/>
    </source>
</evidence>
<dbReference type="InterPro" id="IPR023572">
    <property type="entry name" value="Archease_dom"/>
</dbReference>
<dbReference type="PANTHER" id="PTHR12682">
    <property type="entry name" value="ARCHEASE"/>
    <property type="match status" value="1"/>
</dbReference>
<evidence type="ECO:0000256" key="3">
    <source>
        <dbReference type="ARBA" id="ARBA00022723"/>
    </source>
</evidence>
<dbReference type="SUPFAM" id="SSF69819">
    <property type="entry name" value="MTH1598-like"/>
    <property type="match status" value="1"/>
</dbReference>
<dbReference type="PANTHER" id="PTHR12682:SF11">
    <property type="entry name" value="PROTEIN ARCHEASE"/>
    <property type="match status" value="1"/>
</dbReference>
<keyword evidence="3 6" id="KW-0479">Metal-binding</keyword>
<sequence>MQNNSAKGYDFLPHTADIMIKSWGESLEEAFAEAGKALFEIITDTSKVNPSIEINIKVCGYDLENLLYKWLEELLYYHDSQNLVFNMFQIIGIEENITDNEKQYCLYSKVLGEPFDRNKHESRTVVKAITYHQMKIWKEHDLYYLTVVVDI</sequence>
<feature type="binding site" evidence="6">
    <location>
        <position position="151"/>
    </location>
    <ligand>
        <name>Ca(2+)</name>
        <dbReference type="ChEBI" id="CHEBI:29108"/>
    </ligand>
</feature>
<dbReference type="Pfam" id="PF01951">
    <property type="entry name" value="Archease"/>
    <property type="match status" value="1"/>
</dbReference>
<proteinExistence type="inferred from homology"/>
<evidence type="ECO:0000256" key="6">
    <source>
        <dbReference type="HAMAP-Rule" id="MF_01222"/>
    </source>
</evidence>
<evidence type="ECO:0000256" key="1">
    <source>
        <dbReference type="ARBA" id="ARBA00007963"/>
    </source>
</evidence>
<dbReference type="GO" id="GO:0006388">
    <property type="term" value="P:tRNA splicing, via endonucleolytic cleavage and ligation"/>
    <property type="evidence" value="ECO:0007669"/>
    <property type="project" value="UniProtKB-UniRule"/>
</dbReference>
<evidence type="ECO:0000259" key="7">
    <source>
        <dbReference type="Pfam" id="PF01951"/>
    </source>
</evidence>
<evidence type="ECO:0000256" key="5">
    <source>
        <dbReference type="ARBA" id="ARBA00024970"/>
    </source>
</evidence>
<comment type="caution">
    <text evidence="8">The sequence shown here is derived from an EMBL/GenBank/DDBJ whole genome shotgun (WGS) entry which is preliminary data.</text>
</comment>